<organism evidence="9 10">
    <name type="scientific">Clostridium homopropionicum DSM 5847</name>
    <dbReference type="NCBI Taxonomy" id="1121318"/>
    <lineage>
        <taxon>Bacteria</taxon>
        <taxon>Bacillati</taxon>
        <taxon>Bacillota</taxon>
        <taxon>Clostridia</taxon>
        <taxon>Eubacteriales</taxon>
        <taxon>Clostridiaceae</taxon>
        <taxon>Clostridium</taxon>
    </lineage>
</organism>
<dbReference type="STRING" id="36844.SAMN04488501_11526"/>
<dbReference type="SUPFAM" id="SSF161098">
    <property type="entry name" value="MetI-like"/>
    <property type="match status" value="1"/>
</dbReference>
<dbReference type="PATRIC" id="fig|1121318.3.peg.1201"/>
<keyword evidence="4 7" id="KW-0812">Transmembrane</keyword>
<dbReference type="Proteomes" id="UP000037043">
    <property type="component" value="Unassembled WGS sequence"/>
</dbReference>
<dbReference type="Gene3D" id="1.10.3720.10">
    <property type="entry name" value="MetI-like"/>
    <property type="match status" value="1"/>
</dbReference>
<dbReference type="GO" id="GO:0055085">
    <property type="term" value="P:transmembrane transport"/>
    <property type="evidence" value="ECO:0007669"/>
    <property type="project" value="InterPro"/>
</dbReference>
<proteinExistence type="inferred from homology"/>
<name>A0A0L6ZBN4_9CLOT</name>
<feature type="transmembrane region" description="Helical" evidence="7">
    <location>
        <begin position="12"/>
        <end position="31"/>
    </location>
</feature>
<keyword evidence="6 7" id="KW-0472">Membrane</keyword>
<dbReference type="InterPro" id="IPR045621">
    <property type="entry name" value="BPD_transp_1_N"/>
</dbReference>
<comment type="subcellular location">
    <subcellularLocation>
        <location evidence="1 7">Cell membrane</location>
        <topology evidence="1 7">Multi-pass membrane protein</topology>
    </subcellularLocation>
</comment>
<accession>A0A0L6ZBN4</accession>
<keyword evidence="3" id="KW-1003">Cell membrane</keyword>
<evidence type="ECO:0000313" key="9">
    <source>
        <dbReference type="EMBL" id="KOA20372.1"/>
    </source>
</evidence>
<keyword evidence="2 7" id="KW-0813">Transport</keyword>
<dbReference type="PANTHER" id="PTHR43163">
    <property type="entry name" value="DIPEPTIDE TRANSPORT SYSTEM PERMEASE PROTEIN DPPB-RELATED"/>
    <property type="match status" value="1"/>
</dbReference>
<reference evidence="10" key="1">
    <citation type="submission" date="2015-08" db="EMBL/GenBank/DDBJ databases">
        <title>Genome sequence of the strict anaerobe Clostridium homopropionicum LuHBu1 (DSM 5847T).</title>
        <authorList>
            <person name="Poehlein A."/>
            <person name="Beck M."/>
            <person name="Schiel-Bengelsdorf B."/>
            <person name="Bengelsdorf F.R."/>
            <person name="Daniel R."/>
            <person name="Duerre P."/>
        </authorList>
    </citation>
    <scope>NUCLEOTIDE SEQUENCE [LARGE SCALE GENOMIC DNA]</scope>
    <source>
        <strain evidence="10">DSM 5847</strain>
    </source>
</reference>
<sequence>MFKYTIKRLIMLLPVLFGVSVIVFIVMRVFASDPTSIILGQHATTEQIANLREELGLNQPLYMQYIDFLKGILHGNLGNSLITKTSVTQELLSRFPATVELAIVSIILASIVGITVGVISAVKQNSIIDYISMVLSLLGVSMPIFWLGLMLIVLFSVNMGLLPPAGRIQIGMEPAHITGLYLLDSLVTGNMEAFKSSLSHIILPAVALASYSTAIIARMTRSTMLEVIRQDYIRTARAKGVFENVIILGHALRNALIPIITVIGLQLGSLLGGAVLTETVFAWPGVGSYTIESILKSDYPVVQGAVMMLAVIFVLVNLLVDLLYSQLDPRIKYS</sequence>
<dbReference type="InterPro" id="IPR035906">
    <property type="entry name" value="MetI-like_sf"/>
</dbReference>
<dbReference type="AlphaFoldDB" id="A0A0L6ZBN4"/>
<feature type="transmembrane region" description="Helical" evidence="7">
    <location>
        <begin position="101"/>
        <end position="122"/>
    </location>
</feature>
<comment type="caution">
    <text evidence="9">The sequence shown here is derived from an EMBL/GenBank/DDBJ whole genome shotgun (WGS) entry which is preliminary data.</text>
</comment>
<dbReference type="CDD" id="cd06261">
    <property type="entry name" value="TM_PBP2"/>
    <property type="match status" value="1"/>
</dbReference>
<gene>
    <name evidence="9" type="primary">dppB_1</name>
    <name evidence="9" type="ORF">CLHOM_11910</name>
</gene>
<evidence type="ECO:0000259" key="8">
    <source>
        <dbReference type="PROSITE" id="PS50928"/>
    </source>
</evidence>
<evidence type="ECO:0000256" key="6">
    <source>
        <dbReference type="ARBA" id="ARBA00023136"/>
    </source>
</evidence>
<keyword evidence="10" id="KW-1185">Reference proteome</keyword>
<dbReference type="PROSITE" id="PS50928">
    <property type="entry name" value="ABC_TM1"/>
    <property type="match status" value="1"/>
</dbReference>
<dbReference type="Pfam" id="PF19300">
    <property type="entry name" value="BPD_transp_1_N"/>
    <property type="match status" value="1"/>
</dbReference>
<evidence type="ECO:0000256" key="4">
    <source>
        <dbReference type="ARBA" id="ARBA00022692"/>
    </source>
</evidence>
<evidence type="ECO:0000313" key="10">
    <source>
        <dbReference type="Proteomes" id="UP000037043"/>
    </source>
</evidence>
<keyword evidence="5 7" id="KW-1133">Transmembrane helix</keyword>
<dbReference type="RefSeq" id="WP_052220771.1">
    <property type="nucleotide sequence ID" value="NZ_LHUR01000015.1"/>
</dbReference>
<dbReference type="EMBL" id="LHUR01000015">
    <property type="protein sequence ID" value="KOA20372.1"/>
    <property type="molecule type" value="Genomic_DNA"/>
</dbReference>
<evidence type="ECO:0000256" key="3">
    <source>
        <dbReference type="ARBA" id="ARBA00022475"/>
    </source>
</evidence>
<feature type="transmembrane region" description="Helical" evidence="7">
    <location>
        <begin position="301"/>
        <end position="324"/>
    </location>
</feature>
<dbReference type="GO" id="GO:0005886">
    <property type="term" value="C:plasma membrane"/>
    <property type="evidence" value="ECO:0007669"/>
    <property type="project" value="UniProtKB-SubCell"/>
</dbReference>
<dbReference type="InterPro" id="IPR000515">
    <property type="entry name" value="MetI-like"/>
</dbReference>
<feature type="transmembrane region" description="Helical" evidence="7">
    <location>
        <begin position="201"/>
        <end position="220"/>
    </location>
</feature>
<evidence type="ECO:0000256" key="1">
    <source>
        <dbReference type="ARBA" id="ARBA00004651"/>
    </source>
</evidence>
<dbReference type="Pfam" id="PF00528">
    <property type="entry name" value="BPD_transp_1"/>
    <property type="match status" value="1"/>
</dbReference>
<protein>
    <submittedName>
        <fullName evidence="9">Dipeptide transport system permease protein DppB</fullName>
    </submittedName>
</protein>
<feature type="transmembrane region" description="Helical" evidence="7">
    <location>
        <begin position="134"/>
        <end position="157"/>
    </location>
</feature>
<comment type="similarity">
    <text evidence="7">Belongs to the binding-protein-dependent transport system permease family.</text>
</comment>
<evidence type="ECO:0000256" key="7">
    <source>
        <dbReference type="RuleBase" id="RU363032"/>
    </source>
</evidence>
<dbReference type="PANTHER" id="PTHR43163:SF6">
    <property type="entry name" value="DIPEPTIDE TRANSPORT SYSTEM PERMEASE PROTEIN DPPB-RELATED"/>
    <property type="match status" value="1"/>
</dbReference>
<feature type="domain" description="ABC transmembrane type-1" evidence="8">
    <location>
        <begin position="95"/>
        <end position="324"/>
    </location>
</feature>
<evidence type="ECO:0000256" key="5">
    <source>
        <dbReference type="ARBA" id="ARBA00022989"/>
    </source>
</evidence>
<evidence type="ECO:0000256" key="2">
    <source>
        <dbReference type="ARBA" id="ARBA00022448"/>
    </source>
</evidence>